<reference evidence="2" key="1">
    <citation type="submission" date="2016-09" db="EMBL/GenBank/DDBJ databases">
        <authorList>
            <person name="Wibberg D."/>
        </authorList>
    </citation>
    <scope>NUCLEOTIDE SEQUENCE [LARGE SCALE GENOMIC DNA]</scope>
</reference>
<name>A0A1M4N1Q0_9RHOB</name>
<dbReference type="RefSeq" id="WP_072706603.1">
    <property type="nucleotide sequence ID" value="NZ_FMJB01000050.1"/>
</dbReference>
<accession>A0A1M4N1Q0</accession>
<organism evidence="1 2">
    <name type="scientific">Donghicola eburneus</name>
    <dbReference type="NCBI Taxonomy" id="393278"/>
    <lineage>
        <taxon>Bacteria</taxon>
        <taxon>Pseudomonadati</taxon>
        <taxon>Pseudomonadota</taxon>
        <taxon>Alphaproteobacteria</taxon>
        <taxon>Rhodobacterales</taxon>
        <taxon>Roseobacteraceae</taxon>
        <taxon>Donghicola</taxon>
    </lineage>
</organism>
<keyword evidence="2" id="KW-1185">Reference proteome</keyword>
<protein>
    <recommendedName>
        <fullName evidence="3">DUF3445 domain-containing protein</fullName>
    </recommendedName>
</protein>
<dbReference type="Pfam" id="PF11927">
    <property type="entry name" value="HODM_asu-like"/>
    <property type="match status" value="1"/>
</dbReference>
<dbReference type="AlphaFoldDB" id="A0A1M4N1Q0"/>
<sequence length="248" mass="28028">MSTEILHSAIPYDIRKGLPGIQPVPENDWLWVDECYGAQMAYRDQLIAERLGDVHYLEDGVLEAGREFLLTLLSKLKSFQDFVVSDAHVIRPDGVQVPIDWDQPLVTAGRLGQADYCILQKPDGASEHCLTGAILCFPSSWTLSEKAGRPLMAIHVPIPEYDENIGKRVQRLFDGVQPGRPIWRANELWHGYANLHQPKSEKDPRRSYGPDAPFFRSERQVIMRLPETRAVVFSIHTFVTRNPNAASA</sequence>
<dbReference type="Proteomes" id="UP000184085">
    <property type="component" value="Unassembled WGS sequence"/>
</dbReference>
<dbReference type="EMBL" id="FMJB01000050">
    <property type="protein sequence ID" value="SCM67968.1"/>
    <property type="molecule type" value="Genomic_DNA"/>
</dbReference>
<evidence type="ECO:0000313" key="1">
    <source>
        <dbReference type="EMBL" id="SCM67968.1"/>
    </source>
</evidence>
<evidence type="ECO:0008006" key="3">
    <source>
        <dbReference type="Google" id="ProtNLM"/>
    </source>
</evidence>
<gene>
    <name evidence="1" type="ORF">KARMA_2176</name>
</gene>
<dbReference type="InterPro" id="IPR021848">
    <property type="entry name" value="HODM_asu-like"/>
</dbReference>
<evidence type="ECO:0000313" key="2">
    <source>
        <dbReference type="Proteomes" id="UP000184085"/>
    </source>
</evidence>
<proteinExistence type="predicted"/>